<organism evidence="4 5">
    <name type="scientific">Actinia tenebrosa</name>
    <name type="common">Australian red waratah sea anemone</name>
    <dbReference type="NCBI Taxonomy" id="6105"/>
    <lineage>
        <taxon>Eukaryota</taxon>
        <taxon>Metazoa</taxon>
        <taxon>Cnidaria</taxon>
        <taxon>Anthozoa</taxon>
        <taxon>Hexacorallia</taxon>
        <taxon>Actiniaria</taxon>
        <taxon>Actiniidae</taxon>
        <taxon>Actinia</taxon>
    </lineage>
</organism>
<feature type="domain" description="GST C-terminal" evidence="3">
    <location>
        <begin position="85"/>
        <end position="216"/>
    </location>
</feature>
<sequence>MAPPLTFYLRKDCVECRVVWLYMIRNKITFTMVDIDDARPVGFAGMSPLGSVPMIIDDKNTITGCLAIVMYLAEKYTGFSGFGQTPEVRARIESIICWAATALTRDVAHNYVYPSLQRQEDSLPGESNISLISFGKSEVMFHLNTLENQYLSKSPFLSCDRETFADSWVTVVLSLLEFASFDFSPWPKVKAWMNNVKANCDYVNVSHTHEEKARQFCYGFNKSIGDVRSV</sequence>
<dbReference type="CDD" id="cd00570">
    <property type="entry name" value="GST_N_family"/>
    <property type="match status" value="1"/>
</dbReference>
<dbReference type="PANTHER" id="PTHR43969">
    <property type="entry name" value="GLUTATHIONE S TRANSFERASE D10, ISOFORM A-RELATED"/>
    <property type="match status" value="1"/>
</dbReference>
<dbReference type="Gene3D" id="1.20.1050.10">
    <property type="match status" value="1"/>
</dbReference>
<dbReference type="Gene3D" id="3.40.30.10">
    <property type="entry name" value="Glutaredoxin"/>
    <property type="match status" value="1"/>
</dbReference>
<feature type="domain" description="GST N-terminal" evidence="2">
    <location>
        <begin position="3"/>
        <end position="80"/>
    </location>
</feature>
<dbReference type="PROSITE" id="PS50405">
    <property type="entry name" value="GST_CTER"/>
    <property type="match status" value="1"/>
</dbReference>
<dbReference type="GeneID" id="116303949"/>
<dbReference type="InterPro" id="IPR004045">
    <property type="entry name" value="Glutathione_S-Trfase_N"/>
</dbReference>
<dbReference type="RefSeq" id="XP_031569435.1">
    <property type="nucleotide sequence ID" value="XM_031713575.1"/>
</dbReference>
<dbReference type="AlphaFoldDB" id="A0A6P8IT33"/>
<proteinExistence type="predicted"/>
<evidence type="ECO:0000256" key="1">
    <source>
        <dbReference type="ARBA" id="ARBA00011738"/>
    </source>
</evidence>
<name>A0A6P8IT33_ACTTE</name>
<keyword evidence="4" id="KW-1185">Reference proteome</keyword>
<dbReference type="InParanoid" id="A0A6P8IT33"/>
<evidence type="ECO:0000259" key="3">
    <source>
        <dbReference type="PROSITE" id="PS50405"/>
    </source>
</evidence>
<dbReference type="InterPro" id="IPR010987">
    <property type="entry name" value="Glutathione-S-Trfase_C-like"/>
</dbReference>
<evidence type="ECO:0000313" key="5">
    <source>
        <dbReference type="RefSeq" id="XP_031569435.1"/>
    </source>
</evidence>
<dbReference type="GO" id="GO:0006749">
    <property type="term" value="P:glutathione metabolic process"/>
    <property type="evidence" value="ECO:0007669"/>
    <property type="project" value="TreeGrafter"/>
</dbReference>
<evidence type="ECO:0000259" key="2">
    <source>
        <dbReference type="PROSITE" id="PS50404"/>
    </source>
</evidence>
<protein>
    <submittedName>
        <fullName evidence="5">Glutathione S-transferase theta-1-like</fullName>
    </submittedName>
</protein>
<dbReference type="PROSITE" id="PS50404">
    <property type="entry name" value="GST_NTER"/>
    <property type="match status" value="1"/>
</dbReference>
<gene>
    <name evidence="5" type="primary">LOC116303949</name>
</gene>
<accession>A0A6P8IT33</accession>
<evidence type="ECO:0000313" key="4">
    <source>
        <dbReference type="Proteomes" id="UP000515163"/>
    </source>
</evidence>
<reference evidence="5" key="1">
    <citation type="submission" date="2025-08" db="UniProtKB">
        <authorList>
            <consortium name="RefSeq"/>
        </authorList>
    </citation>
    <scope>IDENTIFICATION</scope>
    <source>
        <tissue evidence="5">Tentacle</tissue>
    </source>
</reference>
<dbReference type="GO" id="GO:0004364">
    <property type="term" value="F:glutathione transferase activity"/>
    <property type="evidence" value="ECO:0007669"/>
    <property type="project" value="TreeGrafter"/>
</dbReference>
<dbReference type="KEGG" id="aten:116303949"/>
<comment type="subunit">
    <text evidence="1">Homodimer.</text>
</comment>
<dbReference type="PANTHER" id="PTHR43969:SF9">
    <property type="entry name" value="GLUTATHIONE S TRANSFERASE D10, ISOFORM A-RELATED"/>
    <property type="match status" value="1"/>
</dbReference>
<dbReference type="SUPFAM" id="SSF52833">
    <property type="entry name" value="Thioredoxin-like"/>
    <property type="match status" value="1"/>
</dbReference>
<dbReference type="Pfam" id="PF13417">
    <property type="entry name" value="GST_N_3"/>
    <property type="match status" value="1"/>
</dbReference>
<dbReference type="FunCoup" id="A0A6P8IT33">
    <property type="interactions" value="406"/>
</dbReference>
<dbReference type="InterPro" id="IPR036249">
    <property type="entry name" value="Thioredoxin-like_sf"/>
</dbReference>
<dbReference type="Proteomes" id="UP000515163">
    <property type="component" value="Unplaced"/>
</dbReference>
<dbReference type="InterPro" id="IPR036282">
    <property type="entry name" value="Glutathione-S-Trfase_C_sf"/>
</dbReference>
<dbReference type="SUPFAM" id="SSF47616">
    <property type="entry name" value="GST C-terminal domain-like"/>
    <property type="match status" value="1"/>
</dbReference>
<dbReference type="OrthoDB" id="4951845at2759"/>